<name>A0A6J5LL84_9CAUD</name>
<protein>
    <submittedName>
        <fullName evidence="1">Uncharacterized protein</fullName>
    </submittedName>
</protein>
<sequence length="381" mass="44275">MSGGTQSVKIVLRNPLDKNDLVDYTIIPNDSVLAQDWLEALQQELTSNKLIEKNFCFMGFPRTARNLAYLCNELNVAVYKINLFNMRGVWQNAGLPSFLIEDYFIPDGVRFGDEYPLGENDYGLYVKHGVMNRLHNYFEALQGTVTNLSDYYRLADYETKYAIRQLNNICHEIESLCLSQRKQITAPEWVRPSQITTFLHATRHELRPEHRTGFAINGYDRVFGGVYMHWTQIGKTLFEVFRDEHAPELTDTVCEAITELTYYSGEFDVEWGKDVVYGGNRTWHNELIDSFNTWLLDNNRDPSDINLSLGYLPLGQITIRESFGTTSEFDVWNILSNHLDIYKIEVGNVSNTYEYCWTDLDYKQRQIDMLKPGYDYSSHRG</sequence>
<accession>A0A6J5LL84</accession>
<organism evidence="1">
    <name type="scientific">uncultured Caudovirales phage</name>
    <dbReference type="NCBI Taxonomy" id="2100421"/>
    <lineage>
        <taxon>Viruses</taxon>
        <taxon>Duplodnaviria</taxon>
        <taxon>Heunggongvirae</taxon>
        <taxon>Uroviricota</taxon>
        <taxon>Caudoviricetes</taxon>
        <taxon>Peduoviridae</taxon>
        <taxon>Maltschvirus</taxon>
        <taxon>Maltschvirus maltsch</taxon>
    </lineage>
</organism>
<evidence type="ECO:0000313" key="1">
    <source>
        <dbReference type="EMBL" id="CAB4133690.1"/>
    </source>
</evidence>
<gene>
    <name evidence="1" type="ORF">UFOVP257_412</name>
</gene>
<reference evidence="1" key="1">
    <citation type="submission" date="2020-04" db="EMBL/GenBank/DDBJ databases">
        <authorList>
            <person name="Chiriac C."/>
            <person name="Salcher M."/>
            <person name="Ghai R."/>
            <person name="Kavagutti S V."/>
        </authorList>
    </citation>
    <scope>NUCLEOTIDE SEQUENCE</scope>
</reference>
<dbReference type="EMBL" id="LR796274">
    <property type="protein sequence ID" value="CAB4133690.1"/>
    <property type="molecule type" value="Genomic_DNA"/>
</dbReference>
<proteinExistence type="predicted"/>